<dbReference type="SUPFAM" id="SSF48726">
    <property type="entry name" value="Immunoglobulin"/>
    <property type="match status" value="1"/>
</dbReference>
<dbReference type="OrthoDB" id="6250964at2759"/>
<comment type="caution">
    <text evidence="3">The sequence shown here is derived from an EMBL/GenBank/DDBJ whole genome shotgun (WGS) entry which is preliminary data.</text>
</comment>
<proteinExistence type="predicted"/>
<dbReference type="InterPro" id="IPR003599">
    <property type="entry name" value="Ig_sub"/>
</dbReference>
<dbReference type="AlphaFoldDB" id="A0A8S9YP60"/>
<dbReference type="SMART" id="SM00409">
    <property type="entry name" value="IG"/>
    <property type="match status" value="1"/>
</dbReference>
<feature type="chain" id="PRO_5035791380" description="Ig-like domain-containing protein" evidence="1">
    <location>
        <begin position="21"/>
        <end position="339"/>
    </location>
</feature>
<protein>
    <recommendedName>
        <fullName evidence="2">Ig-like domain-containing protein</fullName>
    </recommendedName>
</protein>
<dbReference type="InterPro" id="IPR036179">
    <property type="entry name" value="Ig-like_dom_sf"/>
</dbReference>
<evidence type="ECO:0000313" key="3">
    <source>
        <dbReference type="EMBL" id="KAF7256699.1"/>
    </source>
</evidence>
<name>A0A8S9YP60_9TREM</name>
<gene>
    <name evidence="3" type="ORF">EG68_06675</name>
</gene>
<evidence type="ECO:0000256" key="1">
    <source>
        <dbReference type="SAM" id="SignalP"/>
    </source>
</evidence>
<dbReference type="Gene3D" id="2.60.40.10">
    <property type="entry name" value="Immunoglobulins"/>
    <property type="match status" value="1"/>
</dbReference>
<feature type="domain" description="Ig-like" evidence="2">
    <location>
        <begin position="195"/>
        <end position="283"/>
    </location>
</feature>
<dbReference type="InterPro" id="IPR013783">
    <property type="entry name" value="Ig-like_fold"/>
</dbReference>
<feature type="signal peptide" evidence="1">
    <location>
        <begin position="1"/>
        <end position="20"/>
    </location>
</feature>
<dbReference type="Proteomes" id="UP000822476">
    <property type="component" value="Unassembled WGS sequence"/>
</dbReference>
<keyword evidence="1" id="KW-0732">Signal</keyword>
<evidence type="ECO:0000259" key="2">
    <source>
        <dbReference type="PROSITE" id="PS50835"/>
    </source>
</evidence>
<keyword evidence="4" id="KW-1185">Reference proteome</keyword>
<evidence type="ECO:0000313" key="4">
    <source>
        <dbReference type="Proteomes" id="UP000822476"/>
    </source>
</evidence>
<dbReference type="Pfam" id="PF13927">
    <property type="entry name" value="Ig_3"/>
    <property type="match status" value="1"/>
</dbReference>
<dbReference type="SMART" id="SM00408">
    <property type="entry name" value="IGc2"/>
    <property type="match status" value="1"/>
</dbReference>
<dbReference type="PROSITE" id="PS50835">
    <property type="entry name" value="IG_LIKE"/>
    <property type="match status" value="1"/>
</dbReference>
<organism evidence="3 4">
    <name type="scientific">Paragonimus skrjabini miyazakii</name>
    <dbReference type="NCBI Taxonomy" id="59628"/>
    <lineage>
        <taxon>Eukaryota</taxon>
        <taxon>Metazoa</taxon>
        <taxon>Spiralia</taxon>
        <taxon>Lophotrochozoa</taxon>
        <taxon>Platyhelminthes</taxon>
        <taxon>Trematoda</taxon>
        <taxon>Digenea</taxon>
        <taxon>Plagiorchiida</taxon>
        <taxon>Troglotremata</taxon>
        <taxon>Troglotrematidae</taxon>
        <taxon>Paragonimus</taxon>
    </lineage>
</organism>
<sequence>MRFINLVALSILVLQPKSRHISVTAGPRQDTTEDGEDKRNLNGSIYVEAMWDQLNNTNVEAVVQAGEMVTFVCRIWRAPSGELVGMDRITTDSTADQKQAEQSVFLYCPLSVAYCAQDCMLVDRNWPISCTRQYRKLHQHHTSAVTIRLPEVDQWEVQEVFYSMSIAVIGSSGPWSCSYGGLHSISLGLRVRDRPVLLSLTAYPSSPVLTGTAVNLTCQAAPSPNAPWYNFIWRRTGSHIPPAHSTIRLSDTVSVLTLWSAQPSDDGSYSCHVMRDADNARLNWWHTDRGSLSVVRTEHDDPTSNSDTSTPAVLHIKLDVHRKHSERSWLSLNYSLQSD</sequence>
<dbReference type="InterPro" id="IPR003598">
    <property type="entry name" value="Ig_sub2"/>
</dbReference>
<accession>A0A8S9YP60</accession>
<dbReference type="CDD" id="cd00096">
    <property type="entry name" value="Ig"/>
    <property type="match status" value="1"/>
</dbReference>
<dbReference type="EMBL" id="JTDE01002913">
    <property type="protein sequence ID" value="KAF7256699.1"/>
    <property type="molecule type" value="Genomic_DNA"/>
</dbReference>
<dbReference type="InterPro" id="IPR007110">
    <property type="entry name" value="Ig-like_dom"/>
</dbReference>
<reference evidence="3" key="1">
    <citation type="submission" date="2019-07" db="EMBL/GenBank/DDBJ databases">
        <title>Annotation for the trematode Paragonimus miyazaki's.</title>
        <authorList>
            <person name="Choi Y.-J."/>
        </authorList>
    </citation>
    <scope>NUCLEOTIDE SEQUENCE</scope>
    <source>
        <strain evidence="3">Japan</strain>
    </source>
</reference>